<keyword evidence="3 6" id="KW-0067">ATP-binding</keyword>
<feature type="domain" description="ABC transporter" evidence="5">
    <location>
        <begin position="4"/>
        <end position="237"/>
    </location>
</feature>
<reference evidence="6 7" key="1">
    <citation type="submission" date="2021-02" db="EMBL/GenBank/DDBJ databases">
        <title>Characterization of Marinitoga sp. nov. str. BP5-C20A.</title>
        <authorList>
            <person name="Erauso G."/>
            <person name="Postec A."/>
        </authorList>
    </citation>
    <scope>NUCLEOTIDE SEQUENCE [LARGE SCALE GENOMIC DNA]</scope>
    <source>
        <strain evidence="6 7">BP5-C20A</strain>
    </source>
</reference>
<keyword evidence="4" id="KW-1278">Translocase</keyword>
<dbReference type="EMBL" id="CP069362">
    <property type="protein sequence ID" value="WGS65600.1"/>
    <property type="molecule type" value="Genomic_DNA"/>
</dbReference>
<proteinExistence type="predicted"/>
<gene>
    <name evidence="6" type="ORF">JRV97_03335</name>
</gene>
<organism evidence="6 7">
    <name type="scientific">Marinitoga aeolica</name>
    <dbReference type="NCBI Taxonomy" id="2809031"/>
    <lineage>
        <taxon>Bacteria</taxon>
        <taxon>Thermotogati</taxon>
        <taxon>Thermotogota</taxon>
        <taxon>Thermotogae</taxon>
        <taxon>Petrotogales</taxon>
        <taxon>Petrotogaceae</taxon>
        <taxon>Marinitoga</taxon>
    </lineage>
</organism>
<evidence type="ECO:0000256" key="3">
    <source>
        <dbReference type="ARBA" id="ARBA00022840"/>
    </source>
</evidence>
<dbReference type="InterPro" id="IPR003593">
    <property type="entry name" value="AAA+_ATPase"/>
</dbReference>
<sequence length="255" mass="30059">MRIIEMKDLKFSYNNHFTLYIDELYVEKGEFVSIIGPNGSGKTTVLKLLTMIEKKDKGKIIINDKNIEKYSKKELFKEISVVPQEFYTSFDFTVESIISSGRIPYETLFSRREYEFLNKIMEKTDTLKFKDRIYNYLSGGEKQRVMLTRALAQDTNVLLLDEFVSQIDPGYTQQLVRMVKNESIQKNKSILSIFHDINLASLYSDRIYIFKEGIIKYHGKPEEVITQKIMKEIYDIDCIITYHPIKNKPQVIFEY</sequence>
<dbReference type="InterPro" id="IPR003439">
    <property type="entry name" value="ABC_transporter-like_ATP-bd"/>
</dbReference>
<evidence type="ECO:0000313" key="6">
    <source>
        <dbReference type="EMBL" id="WGS65600.1"/>
    </source>
</evidence>
<dbReference type="Gene3D" id="3.40.50.300">
    <property type="entry name" value="P-loop containing nucleotide triphosphate hydrolases"/>
    <property type="match status" value="1"/>
</dbReference>
<protein>
    <submittedName>
        <fullName evidence="6">ABC transporter ATP-binding protein</fullName>
    </submittedName>
</protein>
<keyword evidence="7" id="KW-1185">Reference proteome</keyword>
<evidence type="ECO:0000256" key="1">
    <source>
        <dbReference type="ARBA" id="ARBA00022448"/>
    </source>
</evidence>
<dbReference type="Proteomes" id="UP001232493">
    <property type="component" value="Chromosome"/>
</dbReference>
<dbReference type="CDD" id="cd03214">
    <property type="entry name" value="ABC_Iron-Siderophores_B12_Hemin"/>
    <property type="match status" value="1"/>
</dbReference>
<evidence type="ECO:0000256" key="4">
    <source>
        <dbReference type="ARBA" id="ARBA00022967"/>
    </source>
</evidence>
<dbReference type="Pfam" id="PF00005">
    <property type="entry name" value="ABC_tran"/>
    <property type="match status" value="1"/>
</dbReference>
<accession>A0ABY8PSJ7</accession>
<evidence type="ECO:0000313" key="7">
    <source>
        <dbReference type="Proteomes" id="UP001232493"/>
    </source>
</evidence>
<dbReference type="RefSeq" id="WP_281000182.1">
    <property type="nucleotide sequence ID" value="NZ_CP069362.1"/>
</dbReference>
<dbReference type="InterPro" id="IPR027417">
    <property type="entry name" value="P-loop_NTPase"/>
</dbReference>
<dbReference type="SUPFAM" id="SSF52540">
    <property type="entry name" value="P-loop containing nucleoside triphosphate hydrolases"/>
    <property type="match status" value="1"/>
</dbReference>
<dbReference type="PANTHER" id="PTHR42794">
    <property type="entry name" value="HEMIN IMPORT ATP-BINDING PROTEIN HMUV"/>
    <property type="match status" value="1"/>
</dbReference>
<dbReference type="SMART" id="SM00382">
    <property type="entry name" value="AAA"/>
    <property type="match status" value="1"/>
</dbReference>
<keyword evidence="2" id="KW-0547">Nucleotide-binding</keyword>
<evidence type="ECO:0000256" key="2">
    <source>
        <dbReference type="ARBA" id="ARBA00022741"/>
    </source>
</evidence>
<dbReference type="PROSITE" id="PS50893">
    <property type="entry name" value="ABC_TRANSPORTER_2"/>
    <property type="match status" value="1"/>
</dbReference>
<name>A0ABY8PSJ7_9BACT</name>
<dbReference type="PANTHER" id="PTHR42794:SF1">
    <property type="entry name" value="HEMIN IMPORT ATP-BINDING PROTEIN HMUV"/>
    <property type="match status" value="1"/>
</dbReference>
<keyword evidence="1" id="KW-0813">Transport</keyword>
<dbReference type="GO" id="GO:0005524">
    <property type="term" value="F:ATP binding"/>
    <property type="evidence" value="ECO:0007669"/>
    <property type="project" value="UniProtKB-KW"/>
</dbReference>
<evidence type="ECO:0000259" key="5">
    <source>
        <dbReference type="PROSITE" id="PS50893"/>
    </source>
</evidence>